<dbReference type="AlphaFoldDB" id="A0A9Q3GDX1"/>
<name>A0A9Q3GDX1_9BASI</name>
<evidence type="ECO:0000313" key="2">
    <source>
        <dbReference type="EMBL" id="MBW0463720.1"/>
    </source>
</evidence>
<dbReference type="EMBL" id="AVOT02000619">
    <property type="protein sequence ID" value="MBW0463720.1"/>
    <property type="molecule type" value="Genomic_DNA"/>
</dbReference>
<reference evidence="2" key="1">
    <citation type="submission" date="2021-03" db="EMBL/GenBank/DDBJ databases">
        <title>Draft genome sequence of rust myrtle Austropuccinia psidii MF-1, a brazilian biotype.</title>
        <authorList>
            <person name="Quecine M.C."/>
            <person name="Pachon D.M.R."/>
            <person name="Bonatelli M.L."/>
            <person name="Correr F.H."/>
            <person name="Franceschini L.M."/>
            <person name="Leite T.F."/>
            <person name="Margarido G.R.A."/>
            <person name="Almeida C.A."/>
            <person name="Ferrarezi J.A."/>
            <person name="Labate C.A."/>
        </authorList>
    </citation>
    <scope>NUCLEOTIDE SEQUENCE</scope>
    <source>
        <strain evidence="2">MF-1</strain>
    </source>
</reference>
<protein>
    <submittedName>
        <fullName evidence="2">Uncharacterized protein</fullName>
    </submittedName>
</protein>
<sequence>MEFMKKLDMLKEELNISSEYISSRLNSLFSQSEKEWYYKMRKDHGKHSWPWWKEEIIYKWANDSCIFIMEDYFEEVLFNIERDGLISWILKQKDRLTAPHPDMSGIMVHKRILRKFAGDLANVIKRRCIEPFPKYNQINAMEEITTRSKISRNWYKTPIDNQTSGKPISRERPNKPQDRDPLKFYECGIESPLANNCPKKTKINEIGLEKMQDTKEKNEVTVQDSDSEPSEEEGLSDELTIESINVSFKVIKVHTHLPKYTDECMYLIYVQYTKF</sequence>
<accession>A0A9Q3GDX1</accession>
<feature type="compositionally biased region" description="Basic and acidic residues" evidence="1">
    <location>
        <begin position="168"/>
        <end position="181"/>
    </location>
</feature>
<feature type="region of interest" description="Disordered" evidence="1">
    <location>
        <begin position="156"/>
        <end position="181"/>
    </location>
</feature>
<comment type="caution">
    <text evidence="2">The sequence shown here is derived from an EMBL/GenBank/DDBJ whole genome shotgun (WGS) entry which is preliminary data.</text>
</comment>
<gene>
    <name evidence="2" type="ORF">O181_003435</name>
</gene>
<evidence type="ECO:0000313" key="3">
    <source>
        <dbReference type="Proteomes" id="UP000765509"/>
    </source>
</evidence>
<dbReference type="Proteomes" id="UP000765509">
    <property type="component" value="Unassembled WGS sequence"/>
</dbReference>
<feature type="compositionally biased region" description="Acidic residues" evidence="1">
    <location>
        <begin position="225"/>
        <end position="237"/>
    </location>
</feature>
<organism evidence="2 3">
    <name type="scientific">Austropuccinia psidii MF-1</name>
    <dbReference type="NCBI Taxonomy" id="1389203"/>
    <lineage>
        <taxon>Eukaryota</taxon>
        <taxon>Fungi</taxon>
        <taxon>Dikarya</taxon>
        <taxon>Basidiomycota</taxon>
        <taxon>Pucciniomycotina</taxon>
        <taxon>Pucciniomycetes</taxon>
        <taxon>Pucciniales</taxon>
        <taxon>Sphaerophragmiaceae</taxon>
        <taxon>Austropuccinia</taxon>
    </lineage>
</organism>
<evidence type="ECO:0000256" key="1">
    <source>
        <dbReference type="SAM" id="MobiDB-lite"/>
    </source>
</evidence>
<feature type="region of interest" description="Disordered" evidence="1">
    <location>
        <begin position="209"/>
        <end position="237"/>
    </location>
</feature>
<proteinExistence type="predicted"/>
<keyword evidence="3" id="KW-1185">Reference proteome</keyword>
<feature type="compositionally biased region" description="Basic and acidic residues" evidence="1">
    <location>
        <begin position="209"/>
        <end position="219"/>
    </location>
</feature>